<reference evidence="3" key="1">
    <citation type="submission" date="2025-08" db="UniProtKB">
        <authorList>
            <consortium name="RefSeq"/>
        </authorList>
    </citation>
    <scope>IDENTIFICATION</scope>
    <source>
        <strain evidence="3">OHB3-1</strain>
    </source>
</reference>
<keyword evidence="1" id="KW-0472">Membrane</keyword>
<dbReference type="RefSeq" id="XP_022153701.1">
    <property type="nucleotide sequence ID" value="XM_022298009.1"/>
</dbReference>
<feature type="transmembrane region" description="Helical" evidence="1">
    <location>
        <begin position="88"/>
        <end position="110"/>
    </location>
</feature>
<dbReference type="AlphaFoldDB" id="A0A6J1DLH2"/>
<dbReference type="GeneID" id="111021153"/>
<accession>A0A6J1DLH2</accession>
<evidence type="ECO:0000313" key="2">
    <source>
        <dbReference type="Proteomes" id="UP000504603"/>
    </source>
</evidence>
<evidence type="ECO:0000256" key="1">
    <source>
        <dbReference type="SAM" id="Phobius"/>
    </source>
</evidence>
<dbReference type="KEGG" id="mcha:111021153"/>
<proteinExistence type="predicted"/>
<dbReference type="PANTHER" id="PTHR33133">
    <property type="entry name" value="OS08G0107100 PROTEIN-RELATED"/>
    <property type="match status" value="1"/>
</dbReference>
<dbReference type="OrthoDB" id="1718360at2759"/>
<sequence length="219" mass="23902">MAALFFIHPINFNLYSFMGTLNLLLRKFLEHGNFSHFFSHNWPFFWPSDVINILFLFCYSIVSTTAVAHTVAAVYTGQEPSPKGTTSLVAFLVYNIIAGIVLFFIIWTTIMKHGPFGEVNGSILAVFLVFYFVGLLYLVVVLQLSGVVSVFEESCGFKAMAKSRLLLKGKAAAAATIVDDFLAMDDCIDACVGELVVGVLGFGVLVMEARVGDGAVFGL</sequence>
<keyword evidence="1" id="KW-0812">Transmembrane</keyword>
<dbReference type="Proteomes" id="UP000504603">
    <property type="component" value="Unplaced"/>
</dbReference>
<gene>
    <name evidence="3" type="primary">LOC111021153</name>
</gene>
<feature type="transmembrane region" description="Helical" evidence="1">
    <location>
        <begin position="12"/>
        <end position="29"/>
    </location>
</feature>
<protein>
    <submittedName>
        <fullName evidence="3">Uncharacterized protein LOC111021153</fullName>
    </submittedName>
</protein>
<name>A0A6J1DLH2_MOMCH</name>
<feature type="transmembrane region" description="Helical" evidence="1">
    <location>
        <begin position="50"/>
        <end position="76"/>
    </location>
</feature>
<evidence type="ECO:0000313" key="3">
    <source>
        <dbReference type="RefSeq" id="XP_022153701.1"/>
    </source>
</evidence>
<feature type="transmembrane region" description="Helical" evidence="1">
    <location>
        <begin position="122"/>
        <end position="144"/>
    </location>
</feature>
<keyword evidence="2" id="KW-1185">Reference proteome</keyword>
<organism evidence="2 3">
    <name type="scientific">Momordica charantia</name>
    <name type="common">Bitter gourd</name>
    <name type="synonym">Balsam pear</name>
    <dbReference type="NCBI Taxonomy" id="3673"/>
    <lineage>
        <taxon>Eukaryota</taxon>
        <taxon>Viridiplantae</taxon>
        <taxon>Streptophyta</taxon>
        <taxon>Embryophyta</taxon>
        <taxon>Tracheophyta</taxon>
        <taxon>Spermatophyta</taxon>
        <taxon>Magnoliopsida</taxon>
        <taxon>eudicotyledons</taxon>
        <taxon>Gunneridae</taxon>
        <taxon>Pentapetalae</taxon>
        <taxon>rosids</taxon>
        <taxon>fabids</taxon>
        <taxon>Cucurbitales</taxon>
        <taxon>Cucurbitaceae</taxon>
        <taxon>Momordiceae</taxon>
        <taxon>Momordica</taxon>
    </lineage>
</organism>
<dbReference type="PANTHER" id="PTHR33133:SF51">
    <property type="entry name" value="THH1_TOM1_TOM3 DOMAIN-CONTAINING PROTEIN"/>
    <property type="match status" value="1"/>
</dbReference>
<keyword evidence="1" id="KW-1133">Transmembrane helix</keyword>